<evidence type="ECO:0000313" key="3">
    <source>
        <dbReference type="Proteomes" id="UP001473424"/>
    </source>
</evidence>
<dbReference type="EMBL" id="AP028955">
    <property type="protein sequence ID" value="BET38301.1"/>
    <property type="molecule type" value="Genomic_DNA"/>
</dbReference>
<reference evidence="3" key="1">
    <citation type="journal article" date="2024" name="FEMS Microbiol. Lett.">
        <title>Genomic insights into Spiroplasma endosymbionts that induce male-killing and protective phenotypes in the pea aphid.</title>
        <authorList>
            <person name="Arai H."/>
            <person name="Legeai F."/>
            <person name="Kageyama D."/>
            <person name="Sugio A."/>
            <person name="Simon J.C."/>
        </authorList>
    </citation>
    <scope>NUCLEOTIDE SEQUENCE [LARGE SCALE GENOMIC DNA]</scope>
    <source>
        <strain evidence="3">sAp269</strain>
    </source>
</reference>
<dbReference type="InterPro" id="IPR010982">
    <property type="entry name" value="Lambda_DNA-bd_dom_sf"/>
</dbReference>
<name>A0ABM8JR49_9MOLU</name>
<dbReference type="Proteomes" id="UP001473424">
    <property type="component" value="Chromosome"/>
</dbReference>
<evidence type="ECO:0000259" key="1">
    <source>
        <dbReference type="PROSITE" id="PS50943"/>
    </source>
</evidence>
<dbReference type="SUPFAM" id="SSF47413">
    <property type="entry name" value="lambda repressor-like DNA-binding domains"/>
    <property type="match status" value="1"/>
</dbReference>
<dbReference type="InterPro" id="IPR001387">
    <property type="entry name" value="Cro/C1-type_HTH"/>
</dbReference>
<keyword evidence="3" id="KW-1185">Reference proteome</keyword>
<feature type="domain" description="HTH cro/C1-type" evidence="1">
    <location>
        <begin position="22"/>
        <end position="78"/>
    </location>
</feature>
<dbReference type="CDD" id="cd00093">
    <property type="entry name" value="HTH_XRE"/>
    <property type="match status" value="1"/>
</dbReference>
<protein>
    <recommendedName>
        <fullName evidence="1">HTH cro/C1-type domain-containing protein</fullName>
    </recommendedName>
</protein>
<dbReference type="RefSeq" id="WP_353306963.1">
    <property type="nucleotide sequence ID" value="NZ_AP028955.1"/>
</dbReference>
<dbReference type="Gene3D" id="1.10.260.40">
    <property type="entry name" value="lambda repressor-like DNA-binding domains"/>
    <property type="match status" value="1"/>
</dbReference>
<organism evidence="2 3">
    <name type="scientific">Spiroplasma ixodetis</name>
    <dbReference type="NCBI Taxonomy" id="2141"/>
    <lineage>
        <taxon>Bacteria</taxon>
        <taxon>Bacillati</taxon>
        <taxon>Mycoplasmatota</taxon>
        <taxon>Mollicutes</taxon>
        <taxon>Entomoplasmatales</taxon>
        <taxon>Spiroplasmataceae</taxon>
        <taxon>Spiroplasma</taxon>
    </lineage>
</organism>
<dbReference type="Pfam" id="PF01381">
    <property type="entry name" value="HTH_3"/>
    <property type="match status" value="1"/>
</dbReference>
<accession>A0ABM8JR49</accession>
<evidence type="ECO:0000313" key="2">
    <source>
        <dbReference type="EMBL" id="BET38301.1"/>
    </source>
</evidence>
<proteinExistence type="predicted"/>
<dbReference type="PROSITE" id="PS50943">
    <property type="entry name" value="HTH_CROC1"/>
    <property type="match status" value="1"/>
</dbReference>
<dbReference type="SMART" id="SM00530">
    <property type="entry name" value="HTH_XRE"/>
    <property type="match status" value="1"/>
</dbReference>
<gene>
    <name evidence="2" type="ORF">SAP269_08900</name>
</gene>
<sequence length="98" mass="11072">MKKKEILSKGRQDLLNAFGKRMKTLRNQKGRKFSQEKLGEASGLHRNYISDAERGTRNVSLVAILKIINGLDSSISEFFALGFDNIDTSNLYDTFSVE</sequence>